<feature type="transmembrane region" description="Helical" evidence="2">
    <location>
        <begin position="37"/>
        <end position="54"/>
    </location>
</feature>
<evidence type="ECO:0000313" key="4">
    <source>
        <dbReference type="EMBL" id="QTX14957.1"/>
    </source>
</evidence>
<feature type="domain" description="EamA" evidence="3">
    <location>
        <begin position="7"/>
        <end position="59"/>
    </location>
</feature>
<keyword evidence="4" id="KW-0614">Plasmid</keyword>
<keyword evidence="2" id="KW-1133">Transmembrane helix</keyword>
<keyword evidence="2" id="KW-0812">Transmembrane</keyword>
<dbReference type="EMBL" id="MN956836">
    <property type="protein sequence ID" value="QTX14957.1"/>
    <property type="molecule type" value="Genomic_DNA"/>
</dbReference>
<name>A0A8B0SY88_KLEPN</name>
<dbReference type="AlphaFoldDB" id="A0A8B0SY88"/>
<reference evidence="4" key="1">
    <citation type="submission" date="2020-01" db="EMBL/GenBank/DDBJ databases">
        <authorList>
            <person name="Qin S."/>
        </authorList>
    </citation>
    <scope>NUCLEOTIDE SEQUENCE</scope>
    <source>
        <strain evidence="4">CVir17-16-YZ6g</strain>
        <plasmid evidence="4">p17-15-vir-like</plasmid>
    </source>
</reference>
<evidence type="ECO:0000256" key="1">
    <source>
        <dbReference type="ARBA" id="ARBA00004127"/>
    </source>
</evidence>
<proteinExistence type="predicted"/>
<protein>
    <submittedName>
        <fullName evidence="4">Permease of the drug/metabolite transporter (DMT) superfamily</fullName>
    </submittedName>
</protein>
<accession>A0A8B0SY88</accession>
<evidence type="ECO:0000256" key="2">
    <source>
        <dbReference type="SAM" id="Phobius"/>
    </source>
</evidence>
<organism evidence="4">
    <name type="scientific">Klebsiella pneumoniae</name>
    <dbReference type="NCBI Taxonomy" id="573"/>
    <lineage>
        <taxon>Bacteria</taxon>
        <taxon>Pseudomonadati</taxon>
        <taxon>Pseudomonadota</taxon>
        <taxon>Gammaproteobacteria</taxon>
        <taxon>Enterobacterales</taxon>
        <taxon>Enterobacteriaceae</taxon>
        <taxon>Klebsiella/Raoultella group</taxon>
        <taxon>Klebsiella</taxon>
        <taxon>Klebsiella pneumoniae complex</taxon>
    </lineage>
</organism>
<dbReference type="Pfam" id="PF00892">
    <property type="entry name" value="EamA"/>
    <property type="match status" value="1"/>
</dbReference>
<comment type="subcellular location">
    <subcellularLocation>
        <location evidence="1">Endomembrane system</location>
        <topology evidence="1">Multi-pass membrane protein</topology>
    </subcellularLocation>
</comment>
<sequence>MRRVTILVLFLLVSLTSGTTWLAMRIAAETIPPVFATGMRFMFAAPFLIGIAWLRKKHRFYFHADNACSSL</sequence>
<evidence type="ECO:0000259" key="3">
    <source>
        <dbReference type="Pfam" id="PF00892"/>
    </source>
</evidence>
<dbReference type="GO" id="GO:0005886">
    <property type="term" value="C:plasma membrane"/>
    <property type="evidence" value="ECO:0007669"/>
    <property type="project" value="UniProtKB-SubCell"/>
</dbReference>
<dbReference type="InterPro" id="IPR000620">
    <property type="entry name" value="EamA_dom"/>
</dbReference>
<keyword evidence="2" id="KW-0472">Membrane</keyword>
<geneLocation type="plasmid" evidence="4">
    <name>p17-15-vir-like</name>
</geneLocation>